<evidence type="ECO:0000256" key="1">
    <source>
        <dbReference type="ARBA" id="ARBA00000085"/>
    </source>
</evidence>
<reference evidence="13 14" key="1">
    <citation type="submission" date="2018-06" db="EMBL/GenBank/DDBJ databases">
        <authorList>
            <consortium name="Pathogen Informatics"/>
            <person name="Doyle S."/>
        </authorList>
    </citation>
    <scope>NUCLEOTIDE SEQUENCE [LARGE SCALE GENOMIC DNA]</scope>
    <source>
        <strain evidence="13 14">NCTC10738</strain>
    </source>
</reference>
<dbReference type="InterPro" id="IPR005467">
    <property type="entry name" value="His_kinase_dom"/>
</dbReference>
<comment type="catalytic activity">
    <reaction evidence="1">
        <text>ATP + protein L-histidine = ADP + protein N-phospho-L-histidine.</text>
        <dbReference type="EC" id="2.7.13.3"/>
    </reaction>
</comment>
<evidence type="ECO:0000256" key="4">
    <source>
        <dbReference type="ARBA" id="ARBA00022475"/>
    </source>
</evidence>
<accession>A0A3G4URT3</accession>
<keyword evidence="5" id="KW-0597">Phosphoprotein</keyword>
<comment type="subcellular location">
    <subcellularLocation>
        <location evidence="2">Cell membrane</location>
        <topology evidence="2">Multi-pass membrane protein</topology>
    </subcellularLocation>
</comment>
<dbReference type="Proteomes" id="UP000254069">
    <property type="component" value="Unassembled WGS sequence"/>
</dbReference>
<dbReference type="InterPro" id="IPR036890">
    <property type="entry name" value="HATPase_C_sf"/>
</dbReference>
<evidence type="ECO:0000313" key="12">
    <source>
        <dbReference type="EMBL" id="BCV46439.1"/>
    </source>
</evidence>
<dbReference type="SMART" id="SM00387">
    <property type="entry name" value="HATPase_c"/>
    <property type="match status" value="1"/>
</dbReference>
<evidence type="ECO:0000256" key="10">
    <source>
        <dbReference type="SAM" id="Phobius"/>
    </source>
</evidence>
<evidence type="ECO:0000256" key="5">
    <source>
        <dbReference type="ARBA" id="ARBA00022553"/>
    </source>
</evidence>
<dbReference type="GO" id="GO:0005886">
    <property type="term" value="C:plasma membrane"/>
    <property type="evidence" value="ECO:0007669"/>
    <property type="project" value="UniProtKB-SubCell"/>
</dbReference>
<dbReference type="Gene3D" id="1.10.287.130">
    <property type="match status" value="1"/>
</dbReference>
<dbReference type="SUPFAM" id="SSF55874">
    <property type="entry name" value="ATPase domain of HSP90 chaperone/DNA topoisomerase II/histidine kinase"/>
    <property type="match status" value="1"/>
</dbReference>
<dbReference type="AlphaFoldDB" id="A0A380AAI6"/>
<dbReference type="GO" id="GO:0000155">
    <property type="term" value="F:phosphorelay sensor kinase activity"/>
    <property type="evidence" value="ECO:0007669"/>
    <property type="project" value="InterPro"/>
</dbReference>
<sequence length="397" mass="44642">MKFQFYRLFGFLLLSCSLLLWSFGQLTDQYRSEEASYLISVDDLLQTRGQGAHLSTLAAGSLALPTSLRQLLNEGQTLALRHSSGELYYYKQGSGTELLRFGPVTEKQDREDVTSLILLGFYSSLALVAILLIWPVFRDLHTLQQSAIRFGRQPSLQPLTIRKSSAIFPLAQALYSMSHQIVSFVQMHKELSHTISHEVRTPLARMRFALELSKQQMEPQYAARLAQDIDEIEQLAANYLSFARLEHKQGELCHSPQSIADFIQALEQKYSLYSRDFQIGFHSVPGQAQFDKTAMNVACQNLIQNAMRFAEKEIQVSFEQSESHNCLRVEDDGPGFEDKGKKLLAAFARDAKQSDGSGFGLGLYIVRKIAIWHGGRLELSHSQSLGGAAISLCWPRA</sequence>
<dbReference type="SUPFAM" id="SSF47384">
    <property type="entry name" value="Homodimeric domain of signal transducing histidine kinase"/>
    <property type="match status" value="1"/>
</dbReference>
<dbReference type="SMART" id="SM00388">
    <property type="entry name" value="HisKA"/>
    <property type="match status" value="1"/>
</dbReference>
<keyword evidence="6 13" id="KW-0808">Transferase</keyword>
<feature type="transmembrane region" description="Helical" evidence="10">
    <location>
        <begin position="116"/>
        <end position="137"/>
    </location>
</feature>
<dbReference type="EMBL" id="UGYO01000001">
    <property type="protein sequence ID" value="SUI76959.1"/>
    <property type="molecule type" value="Genomic_DNA"/>
</dbReference>
<protein>
    <recommendedName>
        <fullName evidence="3">histidine kinase</fullName>
        <ecNumber evidence="3">2.7.13.3</ecNumber>
    </recommendedName>
</protein>
<dbReference type="InterPro" id="IPR003661">
    <property type="entry name" value="HisK_dim/P_dom"/>
</dbReference>
<keyword evidence="10" id="KW-1133">Transmembrane helix</keyword>
<reference evidence="12" key="2">
    <citation type="submission" date="2021-05" db="EMBL/GenBank/DDBJ databases">
        <title>Molecular characterization for Shewanella algae harboring chromosomal blaOXA-55-like strains isolated from clinical and environment sample.</title>
        <authorList>
            <person name="Ohama Y."/>
            <person name="Aoki K."/>
            <person name="Harada S."/>
            <person name="Moriya K."/>
            <person name="Ishii Y."/>
            <person name="Tateda K."/>
        </authorList>
    </citation>
    <scope>NUCLEOTIDE SEQUENCE</scope>
    <source>
        <strain evidence="12">TUM17379</strain>
    </source>
</reference>
<keyword evidence="14" id="KW-1185">Reference proteome</keyword>
<evidence type="ECO:0000313" key="13">
    <source>
        <dbReference type="EMBL" id="SUI76959.1"/>
    </source>
</evidence>
<dbReference type="InterPro" id="IPR004358">
    <property type="entry name" value="Sig_transdc_His_kin-like_C"/>
</dbReference>
<keyword evidence="4" id="KW-1003">Cell membrane</keyword>
<evidence type="ECO:0000256" key="2">
    <source>
        <dbReference type="ARBA" id="ARBA00004651"/>
    </source>
</evidence>
<dbReference type="InterPro" id="IPR050980">
    <property type="entry name" value="2C_sensor_his_kinase"/>
</dbReference>
<evidence type="ECO:0000259" key="11">
    <source>
        <dbReference type="PROSITE" id="PS50109"/>
    </source>
</evidence>
<dbReference type="PANTHER" id="PTHR44936:SF10">
    <property type="entry name" value="SENSOR PROTEIN RSTB"/>
    <property type="match status" value="1"/>
</dbReference>
<keyword evidence="10" id="KW-0812">Transmembrane</keyword>
<proteinExistence type="predicted"/>
<evidence type="ECO:0000313" key="14">
    <source>
        <dbReference type="Proteomes" id="UP000254069"/>
    </source>
</evidence>
<organism evidence="13 14">
    <name type="scientific">Shewanella algae</name>
    <dbReference type="NCBI Taxonomy" id="38313"/>
    <lineage>
        <taxon>Bacteria</taxon>
        <taxon>Pseudomonadati</taxon>
        <taxon>Pseudomonadota</taxon>
        <taxon>Gammaproteobacteria</taxon>
        <taxon>Alteromonadales</taxon>
        <taxon>Shewanellaceae</taxon>
        <taxon>Shewanella</taxon>
    </lineage>
</organism>
<keyword evidence="8 12" id="KW-0418">Kinase</keyword>
<evidence type="ECO:0000256" key="6">
    <source>
        <dbReference type="ARBA" id="ARBA00022679"/>
    </source>
</evidence>
<dbReference type="Proteomes" id="UP000825078">
    <property type="component" value="Chromosome"/>
</dbReference>
<evidence type="ECO:0000256" key="7">
    <source>
        <dbReference type="ARBA" id="ARBA00022741"/>
    </source>
</evidence>
<feature type="domain" description="Histidine kinase" evidence="11">
    <location>
        <begin position="194"/>
        <end position="397"/>
    </location>
</feature>
<dbReference type="KEGG" id="salg:BS332_03160"/>
<dbReference type="Gene3D" id="3.30.565.10">
    <property type="entry name" value="Histidine kinase-like ATPase, C-terminal domain"/>
    <property type="match status" value="1"/>
</dbReference>
<evidence type="ECO:0000256" key="9">
    <source>
        <dbReference type="ARBA" id="ARBA00022840"/>
    </source>
</evidence>
<dbReference type="InterPro" id="IPR003594">
    <property type="entry name" value="HATPase_dom"/>
</dbReference>
<evidence type="ECO:0000256" key="8">
    <source>
        <dbReference type="ARBA" id="ARBA00022777"/>
    </source>
</evidence>
<keyword evidence="10" id="KW-0472">Membrane</keyword>
<dbReference type="EC" id="2.7.13.3" evidence="3"/>
<dbReference type="GO" id="GO:0005524">
    <property type="term" value="F:ATP binding"/>
    <property type="evidence" value="ECO:0007669"/>
    <property type="project" value="UniProtKB-KW"/>
</dbReference>
<dbReference type="EMBL" id="AP024613">
    <property type="protein sequence ID" value="BCV46439.1"/>
    <property type="molecule type" value="Genomic_DNA"/>
</dbReference>
<dbReference type="PROSITE" id="PS50109">
    <property type="entry name" value="HIS_KIN"/>
    <property type="match status" value="1"/>
</dbReference>
<dbReference type="PRINTS" id="PR00344">
    <property type="entry name" value="BCTRLSENSOR"/>
</dbReference>
<gene>
    <name evidence="13" type="primary">rstB_2</name>
    <name evidence="13" type="ORF">NCTC10738_02495</name>
    <name evidence="12" type="ORF">TUM17379_34570</name>
</gene>
<name>A0A380AAI6_9GAMM</name>
<dbReference type="Pfam" id="PF02518">
    <property type="entry name" value="HATPase_c"/>
    <property type="match status" value="1"/>
</dbReference>
<keyword evidence="7" id="KW-0547">Nucleotide-binding</keyword>
<accession>A0A380AAI6</accession>
<dbReference type="InterPro" id="IPR036097">
    <property type="entry name" value="HisK_dim/P_sf"/>
</dbReference>
<dbReference type="CDD" id="cd00082">
    <property type="entry name" value="HisKA"/>
    <property type="match status" value="1"/>
</dbReference>
<dbReference type="Pfam" id="PF00512">
    <property type="entry name" value="HisKA"/>
    <property type="match status" value="1"/>
</dbReference>
<keyword evidence="9" id="KW-0067">ATP-binding</keyword>
<dbReference type="RefSeq" id="WP_109247817.1">
    <property type="nucleotide sequence ID" value="NZ_AP024613.1"/>
</dbReference>
<evidence type="ECO:0000256" key="3">
    <source>
        <dbReference type="ARBA" id="ARBA00012438"/>
    </source>
</evidence>
<dbReference type="PANTHER" id="PTHR44936">
    <property type="entry name" value="SENSOR PROTEIN CREC"/>
    <property type="match status" value="1"/>
</dbReference>